<reference evidence="1 2" key="1">
    <citation type="submission" date="2024-03" db="EMBL/GenBank/DDBJ databases">
        <title>The complete genome of Streptomyces sirii sp.nov.</title>
        <authorList>
            <person name="Zakalyukina Y.V."/>
            <person name="Belik A.R."/>
            <person name="Biryukov M.V."/>
            <person name="Baturina O.A."/>
            <person name="Kabilov M.R."/>
        </authorList>
    </citation>
    <scope>NUCLEOTIDE SEQUENCE [LARGE SCALE GENOMIC DNA]</scope>
    <source>
        <strain evidence="1 2">BP-8</strain>
    </source>
</reference>
<name>A0ABZ2QT82_9ACTN</name>
<dbReference type="Proteomes" id="UP001626628">
    <property type="component" value="Chromosome"/>
</dbReference>
<dbReference type="RefSeq" id="WP_407286269.1">
    <property type="nucleotide sequence ID" value="NZ_CP147982.1"/>
</dbReference>
<accession>A0ABZ2QT82</accession>
<sequence length="61" mass="6561">MREQGEAAACCGCLPRFTPQVADPLASPTRTALLTRLPRGQWPISAPPRPKLLAPLSVPRV</sequence>
<protein>
    <submittedName>
        <fullName evidence="1">Uncharacterized protein</fullName>
    </submittedName>
</protein>
<organism evidence="1 2">
    <name type="scientific">Streptomyces sirii</name>
    <dbReference type="NCBI Taxonomy" id="3127701"/>
    <lineage>
        <taxon>Bacteria</taxon>
        <taxon>Bacillati</taxon>
        <taxon>Actinomycetota</taxon>
        <taxon>Actinomycetes</taxon>
        <taxon>Kitasatosporales</taxon>
        <taxon>Streptomycetaceae</taxon>
        <taxon>Streptomyces</taxon>
    </lineage>
</organism>
<evidence type="ECO:0000313" key="2">
    <source>
        <dbReference type="Proteomes" id="UP001626628"/>
    </source>
</evidence>
<evidence type="ECO:0000313" key="1">
    <source>
        <dbReference type="EMBL" id="WXK76772.1"/>
    </source>
</evidence>
<dbReference type="EMBL" id="CP147982">
    <property type="protein sequence ID" value="WXK76772.1"/>
    <property type="molecule type" value="Genomic_DNA"/>
</dbReference>
<proteinExistence type="predicted"/>
<keyword evidence="2" id="KW-1185">Reference proteome</keyword>
<gene>
    <name evidence="1" type="ORF">WAB15_12615</name>
</gene>